<evidence type="ECO:0000256" key="1">
    <source>
        <dbReference type="ARBA" id="ARBA00000213"/>
    </source>
</evidence>
<dbReference type="InterPro" id="IPR006171">
    <property type="entry name" value="TOPRIM_dom"/>
</dbReference>
<dbReference type="GO" id="GO:0006281">
    <property type="term" value="P:DNA repair"/>
    <property type="evidence" value="ECO:0007669"/>
    <property type="project" value="TreeGrafter"/>
</dbReference>
<dbReference type="AlphaFoldDB" id="A0AAW4UA23"/>
<feature type="domain" description="Toprim" evidence="13">
    <location>
        <begin position="1"/>
        <end position="137"/>
    </location>
</feature>
<dbReference type="Gene3D" id="1.10.460.10">
    <property type="entry name" value="Topoisomerase I, domain 2"/>
    <property type="match status" value="1"/>
</dbReference>
<organism evidence="15 16">
    <name type="scientific">Megamonas funiformis</name>
    <dbReference type="NCBI Taxonomy" id="437897"/>
    <lineage>
        <taxon>Bacteria</taxon>
        <taxon>Bacillati</taxon>
        <taxon>Bacillota</taxon>
        <taxon>Negativicutes</taxon>
        <taxon>Selenomonadales</taxon>
        <taxon>Selenomonadaceae</taxon>
        <taxon>Megamonas</taxon>
    </lineage>
</organism>
<dbReference type="RefSeq" id="WP_227153088.1">
    <property type="nucleotide sequence ID" value="NZ_JAJCGD010000025.1"/>
</dbReference>
<dbReference type="CDD" id="cd00186">
    <property type="entry name" value="TOP1Ac"/>
    <property type="match status" value="1"/>
</dbReference>
<evidence type="ECO:0000256" key="2">
    <source>
        <dbReference type="ARBA" id="ARBA00009446"/>
    </source>
</evidence>
<gene>
    <name evidence="15" type="ORF">LIY65_08735</name>
</gene>
<evidence type="ECO:0000313" key="15">
    <source>
        <dbReference type="EMBL" id="MCB6828775.1"/>
    </source>
</evidence>
<proteinExistence type="inferred from homology"/>
<evidence type="ECO:0000256" key="12">
    <source>
        <dbReference type="ARBA" id="ARBA00032877"/>
    </source>
</evidence>
<dbReference type="GO" id="GO:0003917">
    <property type="term" value="F:DNA topoisomerase type I (single strand cut, ATP-independent) activity"/>
    <property type="evidence" value="ECO:0007669"/>
    <property type="project" value="UniProtKB-EC"/>
</dbReference>
<dbReference type="NCBIfam" id="TIGR01056">
    <property type="entry name" value="topB"/>
    <property type="match status" value="1"/>
</dbReference>
<dbReference type="GO" id="GO:0003677">
    <property type="term" value="F:DNA binding"/>
    <property type="evidence" value="ECO:0007669"/>
    <property type="project" value="UniProtKB-KW"/>
</dbReference>
<dbReference type="EMBL" id="JAJCGD010000025">
    <property type="protein sequence ID" value="MCB6828775.1"/>
    <property type="molecule type" value="Genomic_DNA"/>
</dbReference>
<sequence>MRLFIAEKPSMGMEIAKVLSNKNNKSLERSDGFISVGNDVVTWQFGHILELKSASELDPQYEKWSFDTLPIIPQNWQRKIKDDCVKQFNVIKKLIENTDEIIHAGDPDREGELLIRETLIHLNNTKPVKRILLNALDEKSILYALDNLKDDSVFDNLYISAEARTRADWLIGINLTRAYTLIGKDNGLTTSINIGRVMTPTFSLVVQRENEIRQFNATKYYSLTAIFKSNKDEIQTIQTKLKVPDEIKENDYVIDKTLIEDIENKLKKNPLAIISDYTVEKKTEYPLLPYSLSELQLVAGKKYNYEPKLVLDTVQSLYEKKLTTYPRSDCSYLPENQFDNATEILNTLSNIDDNFKTLIQEANPKLKSKAWNDKKITAHHAIIPTAKQCDINNLSETEKNIYKLISTCYIAQFYPAHIYNKTDIKINCNDYIFTATGKTILDLGWKKLYKANHNDEENILPICHKDDKVIFINSNITEGITKPPKRFTPATLLEAMKKIDKFVKAPEVKAILKNVSGIGTEATRASIIEKLLDKNFIAKDKQNLIPTKYGESIYKILPHFLKTPDITAIWENELSKIAEGTGDVQKFLGGQIKIINEAIKQTKTLKLDIDMPKCPYCHSILRPVISKKTNLKYWICKNFSTAEDSKCKKGIFSDKDDKPVLIHCNKCRKGYMKKNISKDNKIFWGCDNYPKCKNIMSDKNGLPNNSTNTKRKKLFK</sequence>
<dbReference type="InterPro" id="IPR013825">
    <property type="entry name" value="Topo_IA_cen_sub2"/>
</dbReference>
<evidence type="ECO:0000256" key="10">
    <source>
        <dbReference type="ARBA" id="ARBA00031985"/>
    </source>
</evidence>
<dbReference type="InterPro" id="IPR003602">
    <property type="entry name" value="Topo_IA_DNA-bd_dom"/>
</dbReference>
<dbReference type="SMART" id="SM00437">
    <property type="entry name" value="TOP1Ac"/>
    <property type="match status" value="1"/>
</dbReference>
<evidence type="ECO:0000256" key="11">
    <source>
        <dbReference type="ARBA" id="ARBA00032235"/>
    </source>
</evidence>
<dbReference type="PANTHER" id="PTHR11390">
    <property type="entry name" value="PROKARYOTIC DNA TOPOISOMERASE"/>
    <property type="match status" value="1"/>
</dbReference>
<accession>A0AAW4UA23</accession>
<dbReference type="InterPro" id="IPR003601">
    <property type="entry name" value="Topo_IA_2"/>
</dbReference>
<dbReference type="InterPro" id="IPR000380">
    <property type="entry name" value="Topo_IA"/>
</dbReference>
<dbReference type="EC" id="5.6.2.1" evidence="3"/>
<dbReference type="PROSITE" id="PS52039">
    <property type="entry name" value="TOPO_IA_2"/>
    <property type="match status" value="1"/>
</dbReference>
<dbReference type="InterPro" id="IPR023406">
    <property type="entry name" value="Topo_IA_AS"/>
</dbReference>
<dbReference type="PROSITE" id="PS50880">
    <property type="entry name" value="TOPRIM"/>
    <property type="match status" value="1"/>
</dbReference>
<dbReference type="GO" id="GO:0043597">
    <property type="term" value="C:cytoplasmic replication fork"/>
    <property type="evidence" value="ECO:0007669"/>
    <property type="project" value="TreeGrafter"/>
</dbReference>
<keyword evidence="6" id="KW-0799">Topoisomerase</keyword>
<dbReference type="SMART" id="SM00436">
    <property type="entry name" value="TOP1Bc"/>
    <property type="match status" value="1"/>
</dbReference>
<evidence type="ECO:0000256" key="8">
    <source>
        <dbReference type="ARBA" id="ARBA00023235"/>
    </source>
</evidence>
<dbReference type="Gene3D" id="3.40.50.140">
    <property type="match status" value="1"/>
</dbReference>
<evidence type="ECO:0000256" key="3">
    <source>
        <dbReference type="ARBA" id="ARBA00012891"/>
    </source>
</evidence>
<dbReference type="InterPro" id="IPR013824">
    <property type="entry name" value="Topo_IA_cen_sub1"/>
</dbReference>
<dbReference type="CDD" id="cd03362">
    <property type="entry name" value="TOPRIM_TopoIA_TopoIII"/>
    <property type="match status" value="1"/>
</dbReference>
<keyword evidence="5" id="KW-0460">Magnesium</keyword>
<dbReference type="InterPro" id="IPR005738">
    <property type="entry name" value="TopoIII"/>
</dbReference>
<dbReference type="Pfam" id="PF01751">
    <property type="entry name" value="Toprim"/>
    <property type="match status" value="1"/>
</dbReference>
<dbReference type="SMART" id="SM00493">
    <property type="entry name" value="TOPRIM"/>
    <property type="match status" value="1"/>
</dbReference>
<dbReference type="Gene3D" id="2.70.20.10">
    <property type="entry name" value="Topoisomerase I, domain 3"/>
    <property type="match status" value="1"/>
</dbReference>
<evidence type="ECO:0000313" key="16">
    <source>
        <dbReference type="Proteomes" id="UP001198190"/>
    </source>
</evidence>
<evidence type="ECO:0000256" key="9">
    <source>
        <dbReference type="ARBA" id="ARBA00030003"/>
    </source>
</evidence>
<comment type="similarity">
    <text evidence="2">Belongs to the type IA topoisomerase family.</text>
</comment>
<dbReference type="GO" id="GO:0006265">
    <property type="term" value="P:DNA topological change"/>
    <property type="evidence" value="ECO:0007669"/>
    <property type="project" value="InterPro"/>
</dbReference>
<dbReference type="Pfam" id="PF01131">
    <property type="entry name" value="Topoisom_bac"/>
    <property type="match status" value="1"/>
</dbReference>
<dbReference type="InterPro" id="IPR023405">
    <property type="entry name" value="Topo_IA_core_domain"/>
</dbReference>
<keyword evidence="4" id="KW-0479">Metal-binding</keyword>
<dbReference type="InterPro" id="IPR013497">
    <property type="entry name" value="Topo_IA_cen"/>
</dbReference>
<dbReference type="InterPro" id="IPR034144">
    <property type="entry name" value="TOPRIM_TopoIII"/>
</dbReference>
<dbReference type="PROSITE" id="PS00396">
    <property type="entry name" value="TOPO_IA_1"/>
    <property type="match status" value="1"/>
</dbReference>
<evidence type="ECO:0000256" key="5">
    <source>
        <dbReference type="ARBA" id="ARBA00022842"/>
    </source>
</evidence>
<name>A0AAW4UA23_9FIRM</name>
<keyword evidence="8" id="KW-0413">Isomerase</keyword>
<evidence type="ECO:0000256" key="4">
    <source>
        <dbReference type="ARBA" id="ARBA00022723"/>
    </source>
</evidence>
<comment type="caution">
    <text evidence="15">The sequence shown here is derived from an EMBL/GenBank/DDBJ whole genome shotgun (WGS) entry which is preliminary data.</text>
</comment>
<keyword evidence="7" id="KW-0238">DNA-binding</keyword>
<dbReference type="GO" id="GO:0046872">
    <property type="term" value="F:metal ion binding"/>
    <property type="evidence" value="ECO:0007669"/>
    <property type="project" value="UniProtKB-KW"/>
</dbReference>
<feature type="domain" description="Topo IA-type catalytic" evidence="14">
    <location>
        <begin position="154"/>
        <end position="599"/>
    </location>
</feature>
<evidence type="ECO:0000259" key="14">
    <source>
        <dbReference type="PROSITE" id="PS52039"/>
    </source>
</evidence>
<reference evidence="15" key="1">
    <citation type="submission" date="2021-10" db="EMBL/GenBank/DDBJ databases">
        <title>Collection of gut derived symbiotic bacterial strains cultured from healthy donors.</title>
        <authorList>
            <person name="Lin H."/>
            <person name="Littmann E."/>
            <person name="Claire K."/>
            <person name="Pamer E."/>
        </authorList>
    </citation>
    <scope>NUCLEOTIDE SEQUENCE</scope>
    <source>
        <strain evidence="15">MSK.7.16</strain>
    </source>
</reference>
<dbReference type="InterPro" id="IPR013826">
    <property type="entry name" value="Topo_IA_cen_sub3"/>
</dbReference>
<evidence type="ECO:0000259" key="13">
    <source>
        <dbReference type="PROSITE" id="PS50880"/>
    </source>
</evidence>
<comment type="catalytic activity">
    <reaction evidence="1">
        <text>ATP-independent breakage of single-stranded DNA, followed by passage and rejoining.</text>
        <dbReference type="EC" id="5.6.2.1"/>
    </reaction>
</comment>
<dbReference type="SUPFAM" id="SSF56712">
    <property type="entry name" value="Prokaryotic type I DNA topoisomerase"/>
    <property type="match status" value="1"/>
</dbReference>
<protein>
    <recommendedName>
        <fullName evidence="3">DNA topoisomerase</fullName>
        <ecNumber evidence="3">5.6.2.1</ecNumber>
    </recommendedName>
    <alternativeName>
        <fullName evidence="12">Omega-protein</fullName>
    </alternativeName>
    <alternativeName>
        <fullName evidence="11">Relaxing enzyme</fullName>
    </alternativeName>
    <alternativeName>
        <fullName evidence="9">Swivelase</fullName>
    </alternativeName>
    <alternativeName>
        <fullName evidence="10">Untwisting enzyme</fullName>
    </alternativeName>
</protein>
<dbReference type="NCBIfam" id="NF005829">
    <property type="entry name" value="PRK07726.1"/>
    <property type="match status" value="1"/>
</dbReference>
<dbReference type="Gene3D" id="1.10.290.10">
    <property type="entry name" value="Topoisomerase I, domain 4"/>
    <property type="match status" value="1"/>
</dbReference>
<dbReference type="Proteomes" id="UP001198190">
    <property type="component" value="Unassembled WGS sequence"/>
</dbReference>
<dbReference type="PRINTS" id="PR00417">
    <property type="entry name" value="PRTPISMRASEI"/>
</dbReference>
<dbReference type="PANTHER" id="PTHR11390:SF21">
    <property type="entry name" value="DNA TOPOISOMERASE 3-ALPHA"/>
    <property type="match status" value="1"/>
</dbReference>
<dbReference type="Gene3D" id="3.30.65.10">
    <property type="entry name" value="Bacterial Topoisomerase I, domain 1"/>
    <property type="match status" value="1"/>
</dbReference>
<dbReference type="GO" id="GO:0006310">
    <property type="term" value="P:DNA recombination"/>
    <property type="evidence" value="ECO:0007669"/>
    <property type="project" value="TreeGrafter"/>
</dbReference>
<evidence type="ECO:0000256" key="7">
    <source>
        <dbReference type="ARBA" id="ARBA00023125"/>
    </source>
</evidence>
<evidence type="ECO:0000256" key="6">
    <source>
        <dbReference type="ARBA" id="ARBA00023029"/>
    </source>
</evidence>